<dbReference type="RefSeq" id="WP_157114987.1">
    <property type="nucleotide sequence ID" value="NZ_JBEYBM010000025.1"/>
</dbReference>
<name>A0ABV2XES6_9NOCA</name>
<evidence type="ECO:0000313" key="2">
    <source>
        <dbReference type="Proteomes" id="UP001550535"/>
    </source>
</evidence>
<organism evidence="1 2">
    <name type="scientific">Nocardia niwae</name>
    <dbReference type="NCBI Taxonomy" id="626084"/>
    <lineage>
        <taxon>Bacteria</taxon>
        <taxon>Bacillati</taxon>
        <taxon>Actinomycetota</taxon>
        <taxon>Actinomycetes</taxon>
        <taxon>Mycobacteriales</taxon>
        <taxon>Nocardiaceae</taxon>
        <taxon>Nocardia</taxon>
    </lineage>
</organism>
<dbReference type="EMBL" id="JBEYBR010000057">
    <property type="protein sequence ID" value="MEU2124379.1"/>
    <property type="molecule type" value="Genomic_DNA"/>
</dbReference>
<gene>
    <name evidence="1" type="ORF">ABZ507_21435</name>
</gene>
<reference evidence="1 2" key="1">
    <citation type="submission" date="2024-06" db="EMBL/GenBank/DDBJ databases">
        <title>The Natural Products Discovery Center: Release of the First 8490 Sequenced Strains for Exploring Actinobacteria Biosynthetic Diversity.</title>
        <authorList>
            <person name="Kalkreuter E."/>
            <person name="Kautsar S.A."/>
            <person name="Yang D."/>
            <person name="Bader C.D."/>
            <person name="Teijaro C.N."/>
            <person name="Fluegel L."/>
            <person name="Davis C.M."/>
            <person name="Simpson J.R."/>
            <person name="Lauterbach L."/>
            <person name="Steele A.D."/>
            <person name="Gui C."/>
            <person name="Meng S."/>
            <person name="Li G."/>
            <person name="Viehrig K."/>
            <person name="Ye F."/>
            <person name="Su P."/>
            <person name="Kiefer A.F."/>
            <person name="Nichols A."/>
            <person name="Cepeda A.J."/>
            <person name="Yan W."/>
            <person name="Fan B."/>
            <person name="Jiang Y."/>
            <person name="Adhikari A."/>
            <person name="Zheng C.-J."/>
            <person name="Schuster L."/>
            <person name="Cowan T.M."/>
            <person name="Smanski M.J."/>
            <person name="Chevrette M.G."/>
            <person name="De Carvalho L.P.S."/>
            <person name="Shen B."/>
        </authorList>
    </citation>
    <scope>NUCLEOTIDE SEQUENCE [LARGE SCALE GENOMIC DNA]</scope>
    <source>
        <strain evidence="1 2">NPDC019434</strain>
    </source>
</reference>
<sequence>MREVPLHGASVNVVVRWQYLDLGPDVRDVSGTATLLRLFCDAYGSDERDELIDTVLWWQERCWHGIETTAAAGDPAMMRLRAAGVPARIRAGRRWVIEHRAELEAAL</sequence>
<evidence type="ECO:0000313" key="1">
    <source>
        <dbReference type="EMBL" id="MEU2124379.1"/>
    </source>
</evidence>
<proteinExistence type="predicted"/>
<protein>
    <submittedName>
        <fullName evidence="1">Uncharacterized protein</fullName>
    </submittedName>
</protein>
<dbReference type="Proteomes" id="UP001550535">
    <property type="component" value="Unassembled WGS sequence"/>
</dbReference>
<keyword evidence="2" id="KW-1185">Reference proteome</keyword>
<accession>A0ABV2XES6</accession>
<comment type="caution">
    <text evidence="1">The sequence shown here is derived from an EMBL/GenBank/DDBJ whole genome shotgun (WGS) entry which is preliminary data.</text>
</comment>